<dbReference type="AlphaFoldDB" id="A0A8C8ZV50"/>
<dbReference type="PROSITE" id="PS50089">
    <property type="entry name" value="ZF_RING_2"/>
    <property type="match status" value="1"/>
</dbReference>
<dbReference type="SUPFAM" id="SSF57850">
    <property type="entry name" value="RING/U-box"/>
    <property type="match status" value="1"/>
</dbReference>
<reference evidence="7" key="2">
    <citation type="submission" date="2025-09" db="UniProtKB">
        <authorList>
            <consortium name="Ensembl"/>
        </authorList>
    </citation>
    <scope>IDENTIFICATION</scope>
</reference>
<evidence type="ECO:0000313" key="8">
    <source>
        <dbReference type="Proteomes" id="UP000694414"/>
    </source>
</evidence>
<keyword evidence="1" id="KW-0479">Metal-binding</keyword>
<evidence type="ECO:0000256" key="5">
    <source>
        <dbReference type="SAM" id="MobiDB-lite"/>
    </source>
</evidence>
<protein>
    <recommendedName>
        <fullName evidence="6">RING-type domain-containing protein</fullName>
    </recommendedName>
</protein>
<dbReference type="GeneTree" id="ENSGT00940000155329"/>
<keyword evidence="3" id="KW-0862">Zinc</keyword>
<evidence type="ECO:0000256" key="3">
    <source>
        <dbReference type="ARBA" id="ARBA00022833"/>
    </source>
</evidence>
<dbReference type="SMART" id="SM00184">
    <property type="entry name" value="RING"/>
    <property type="match status" value="1"/>
</dbReference>
<keyword evidence="2 4" id="KW-0863">Zinc-finger</keyword>
<dbReference type="Proteomes" id="UP000694414">
    <property type="component" value="Unplaced"/>
</dbReference>
<evidence type="ECO:0000313" key="7">
    <source>
        <dbReference type="Ensembl" id="ENSPSMP00000022592.1"/>
    </source>
</evidence>
<proteinExistence type="predicted"/>
<dbReference type="InterPro" id="IPR001841">
    <property type="entry name" value="Znf_RING"/>
</dbReference>
<keyword evidence="8" id="KW-1185">Reference proteome</keyword>
<dbReference type="GO" id="GO:0008270">
    <property type="term" value="F:zinc ion binding"/>
    <property type="evidence" value="ECO:0007669"/>
    <property type="project" value="UniProtKB-KW"/>
</dbReference>
<reference evidence="7" key="1">
    <citation type="submission" date="2025-08" db="UniProtKB">
        <authorList>
            <consortium name="Ensembl"/>
        </authorList>
    </citation>
    <scope>IDENTIFICATION</scope>
</reference>
<dbReference type="InterPro" id="IPR051051">
    <property type="entry name" value="E3_ubiq-ligase_TRIM/RNF"/>
</dbReference>
<dbReference type="Gene3D" id="3.30.40.10">
    <property type="entry name" value="Zinc/RING finger domain, C3HC4 (zinc finger)"/>
    <property type="match status" value="1"/>
</dbReference>
<name>A0A8C8ZV50_PROSS</name>
<accession>A0A8C8ZV50</accession>
<feature type="domain" description="RING-type" evidence="6">
    <location>
        <begin position="16"/>
        <end position="56"/>
    </location>
</feature>
<dbReference type="InterPro" id="IPR013083">
    <property type="entry name" value="Znf_RING/FYVE/PHD"/>
</dbReference>
<evidence type="ECO:0000256" key="4">
    <source>
        <dbReference type="PROSITE-ProRule" id="PRU00175"/>
    </source>
</evidence>
<feature type="compositionally biased region" description="Basic residues" evidence="5">
    <location>
        <begin position="102"/>
        <end position="112"/>
    </location>
</feature>
<evidence type="ECO:0000256" key="2">
    <source>
        <dbReference type="ARBA" id="ARBA00022771"/>
    </source>
</evidence>
<organism evidence="7 8">
    <name type="scientific">Prolemur simus</name>
    <name type="common">Greater bamboo lemur</name>
    <name type="synonym">Hapalemur simus</name>
    <dbReference type="NCBI Taxonomy" id="1328070"/>
    <lineage>
        <taxon>Eukaryota</taxon>
        <taxon>Metazoa</taxon>
        <taxon>Chordata</taxon>
        <taxon>Craniata</taxon>
        <taxon>Vertebrata</taxon>
        <taxon>Euteleostomi</taxon>
        <taxon>Mammalia</taxon>
        <taxon>Eutheria</taxon>
        <taxon>Euarchontoglires</taxon>
        <taxon>Primates</taxon>
        <taxon>Strepsirrhini</taxon>
        <taxon>Lemuriformes</taxon>
        <taxon>Lemuridae</taxon>
        <taxon>Prolemur</taxon>
    </lineage>
</organism>
<evidence type="ECO:0000256" key="1">
    <source>
        <dbReference type="ARBA" id="ARBA00022723"/>
    </source>
</evidence>
<dbReference type="PANTHER" id="PTHR25465">
    <property type="entry name" value="B-BOX DOMAIN CONTAINING"/>
    <property type="match status" value="1"/>
</dbReference>
<dbReference type="InterPro" id="IPR017907">
    <property type="entry name" value="Znf_RING_CS"/>
</dbReference>
<dbReference type="Pfam" id="PF15227">
    <property type="entry name" value="zf-C3HC4_4"/>
    <property type="match status" value="1"/>
</dbReference>
<sequence length="175" mass="20069">MAFAASLAELQAETSCPICLDYLRDPVTTDCGHNFCRSCIHQCWEDLQDVFPCPVCLHHCPDKTLQRNAQLCHMTDFVKQLPTPRRSKRKRQKEEPLLLRRAGSRRRSQHRPLQREGKVSRSSSHTVLEIAPWLSWWAPEPHKGESWRDLTEPFCGSVSLSAKIGLKCLGRIPKV</sequence>
<dbReference type="PROSITE" id="PS00518">
    <property type="entry name" value="ZF_RING_1"/>
    <property type="match status" value="1"/>
</dbReference>
<dbReference type="GO" id="GO:0061630">
    <property type="term" value="F:ubiquitin protein ligase activity"/>
    <property type="evidence" value="ECO:0007669"/>
    <property type="project" value="UniProtKB-ARBA"/>
</dbReference>
<dbReference type="PANTHER" id="PTHR25465:SF14">
    <property type="entry name" value="E3 UBIQUITIN-PROTEIN LIGASE TRIM65"/>
    <property type="match status" value="1"/>
</dbReference>
<dbReference type="Ensembl" id="ENSPSMT00000026231.1">
    <property type="protein sequence ID" value="ENSPSMP00000022592.1"/>
    <property type="gene ID" value="ENSPSMG00000015982.1"/>
</dbReference>
<feature type="region of interest" description="Disordered" evidence="5">
    <location>
        <begin position="82"/>
        <end position="121"/>
    </location>
</feature>
<evidence type="ECO:0000259" key="6">
    <source>
        <dbReference type="PROSITE" id="PS50089"/>
    </source>
</evidence>